<comment type="caution">
    <text evidence="1">The sequence shown here is derived from an EMBL/GenBank/DDBJ whole genome shotgun (WGS) entry which is preliminary data.</text>
</comment>
<evidence type="ECO:0000313" key="2">
    <source>
        <dbReference type="Proteomes" id="UP000825935"/>
    </source>
</evidence>
<gene>
    <name evidence="1" type="ORF">KP509_25G018700</name>
</gene>
<name>A0A8T2RN42_CERRI</name>
<organism evidence="1 2">
    <name type="scientific">Ceratopteris richardii</name>
    <name type="common">Triangle waterfern</name>
    <dbReference type="NCBI Taxonomy" id="49495"/>
    <lineage>
        <taxon>Eukaryota</taxon>
        <taxon>Viridiplantae</taxon>
        <taxon>Streptophyta</taxon>
        <taxon>Embryophyta</taxon>
        <taxon>Tracheophyta</taxon>
        <taxon>Polypodiopsida</taxon>
        <taxon>Polypodiidae</taxon>
        <taxon>Polypodiales</taxon>
        <taxon>Pteridineae</taxon>
        <taxon>Pteridaceae</taxon>
        <taxon>Parkerioideae</taxon>
        <taxon>Ceratopteris</taxon>
    </lineage>
</organism>
<accession>A0A8T2RN42</accession>
<sequence length="114" mass="13477">MNDALSRIDAYTLLLFFRFHCTRKEIVNNYVARMTTILETAGMRCGLAFRGCFRFLSLCLSHTAWKLECSLVNGRCYHVHAKFWRFLLSETHDYSYISDVSAGKRDYQRWIMIC</sequence>
<dbReference type="Proteomes" id="UP000825935">
    <property type="component" value="Chromosome 25"/>
</dbReference>
<dbReference type="EMBL" id="CM035430">
    <property type="protein sequence ID" value="KAH7297919.1"/>
    <property type="molecule type" value="Genomic_DNA"/>
</dbReference>
<dbReference type="AlphaFoldDB" id="A0A8T2RN42"/>
<reference evidence="1" key="1">
    <citation type="submission" date="2021-08" db="EMBL/GenBank/DDBJ databases">
        <title>WGS assembly of Ceratopteris richardii.</title>
        <authorList>
            <person name="Marchant D.B."/>
            <person name="Chen G."/>
            <person name="Jenkins J."/>
            <person name="Shu S."/>
            <person name="Leebens-Mack J."/>
            <person name="Grimwood J."/>
            <person name="Schmutz J."/>
            <person name="Soltis P."/>
            <person name="Soltis D."/>
            <person name="Chen Z.-H."/>
        </authorList>
    </citation>
    <scope>NUCLEOTIDE SEQUENCE</scope>
    <source>
        <strain evidence="1">Whitten #5841</strain>
        <tissue evidence="1">Leaf</tissue>
    </source>
</reference>
<proteinExistence type="predicted"/>
<protein>
    <submittedName>
        <fullName evidence="1">Uncharacterized protein</fullName>
    </submittedName>
</protein>
<keyword evidence="2" id="KW-1185">Reference proteome</keyword>
<evidence type="ECO:0000313" key="1">
    <source>
        <dbReference type="EMBL" id="KAH7297919.1"/>
    </source>
</evidence>